<reference evidence="3 4" key="1">
    <citation type="submission" date="2018-05" db="EMBL/GenBank/DDBJ databases">
        <title>Genome of Sphingosinicella humi QZX222.</title>
        <authorList>
            <person name="Qiao Z."/>
            <person name="Wang G."/>
        </authorList>
    </citation>
    <scope>NUCLEOTIDE SEQUENCE [LARGE SCALE GENOMIC DNA]</scope>
    <source>
        <strain evidence="3 4">QZX222</strain>
    </source>
</reference>
<evidence type="ECO:0000256" key="1">
    <source>
        <dbReference type="SAM" id="MobiDB-lite"/>
    </source>
</evidence>
<feature type="region of interest" description="Disordered" evidence="1">
    <location>
        <begin position="63"/>
        <end position="85"/>
    </location>
</feature>
<evidence type="ECO:0000256" key="2">
    <source>
        <dbReference type="SAM" id="SignalP"/>
    </source>
</evidence>
<feature type="compositionally biased region" description="Low complexity" evidence="1">
    <location>
        <begin position="64"/>
        <end position="78"/>
    </location>
</feature>
<feature type="chain" id="PRO_5015408396" description="Circumsporozoite protein" evidence="2">
    <location>
        <begin position="23"/>
        <end position="85"/>
    </location>
</feature>
<sequence>MKRLSIAILGAGLVALGACSGASEETAVDNAATDTLAVPEDETLAPVDDTLGDEVNAIGDEVNALDAGNATEANAADASVESNRQ</sequence>
<name>A0A2U2J3E8_9SPHN</name>
<gene>
    <name evidence="3" type="ORF">DF286_08245</name>
</gene>
<dbReference type="EMBL" id="QFFF01000001">
    <property type="protein sequence ID" value="PWG02860.1"/>
    <property type="molecule type" value="Genomic_DNA"/>
</dbReference>
<keyword evidence="2" id="KW-0732">Signal</keyword>
<organism evidence="3 4">
    <name type="scientific">Allosphingosinicella humi</name>
    <dbReference type="NCBI Taxonomy" id="2068657"/>
    <lineage>
        <taxon>Bacteria</taxon>
        <taxon>Pseudomonadati</taxon>
        <taxon>Pseudomonadota</taxon>
        <taxon>Alphaproteobacteria</taxon>
        <taxon>Sphingomonadales</taxon>
        <taxon>Sphingomonadaceae</taxon>
        <taxon>Allosphingosinicella</taxon>
    </lineage>
</organism>
<dbReference type="Proteomes" id="UP000245916">
    <property type="component" value="Unassembled WGS sequence"/>
</dbReference>
<comment type="caution">
    <text evidence="3">The sequence shown here is derived from an EMBL/GenBank/DDBJ whole genome shotgun (WGS) entry which is preliminary data.</text>
</comment>
<dbReference type="AlphaFoldDB" id="A0A2U2J3E8"/>
<evidence type="ECO:0000313" key="3">
    <source>
        <dbReference type="EMBL" id="PWG02860.1"/>
    </source>
</evidence>
<evidence type="ECO:0008006" key="5">
    <source>
        <dbReference type="Google" id="ProtNLM"/>
    </source>
</evidence>
<feature type="signal peptide" evidence="2">
    <location>
        <begin position="1"/>
        <end position="22"/>
    </location>
</feature>
<dbReference type="RefSeq" id="WP_109270999.1">
    <property type="nucleotide sequence ID" value="NZ_QFFF01000001.1"/>
</dbReference>
<dbReference type="PROSITE" id="PS51257">
    <property type="entry name" value="PROKAR_LIPOPROTEIN"/>
    <property type="match status" value="1"/>
</dbReference>
<evidence type="ECO:0000313" key="4">
    <source>
        <dbReference type="Proteomes" id="UP000245916"/>
    </source>
</evidence>
<keyword evidence="4" id="KW-1185">Reference proteome</keyword>
<proteinExistence type="predicted"/>
<protein>
    <recommendedName>
        <fullName evidence="5">Circumsporozoite protein</fullName>
    </recommendedName>
</protein>
<accession>A0A2U2J3E8</accession>